<proteinExistence type="predicted"/>
<evidence type="ECO:0000313" key="2">
    <source>
        <dbReference type="Proteomes" id="UP000255234"/>
    </source>
</evidence>
<dbReference type="Proteomes" id="UP000255234">
    <property type="component" value="Unassembled WGS sequence"/>
</dbReference>
<sequence>MKNENVLFSFLYLGCSLLGNIGYKASRCLTIGRNLYYLLKVSDCNYNNKNKNGRQL</sequence>
<gene>
    <name evidence="1" type="ORF">NCTC10571_01353</name>
</gene>
<reference evidence="1 2" key="1">
    <citation type="submission" date="2018-06" db="EMBL/GenBank/DDBJ databases">
        <authorList>
            <consortium name="Pathogen Informatics"/>
            <person name="Doyle S."/>
        </authorList>
    </citation>
    <scope>NUCLEOTIDE SEQUENCE [LARGE SCALE GENOMIC DNA]</scope>
    <source>
        <strain evidence="1 2">NCTC10571</strain>
    </source>
</reference>
<dbReference type="EMBL" id="UGPP01000001">
    <property type="protein sequence ID" value="STY71197.1"/>
    <property type="molecule type" value="Genomic_DNA"/>
</dbReference>
<accession>A0A378NTK6</accession>
<name>A0A378NTK6_9FIRM</name>
<protein>
    <submittedName>
        <fullName evidence="1">Uncharacterized protein</fullName>
    </submittedName>
</protein>
<organism evidence="1 2">
    <name type="scientific">Megamonas hypermegale</name>
    <dbReference type="NCBI Taxonomy" id="158847"/>
    <lineage>
        <taxon>Bacteria</taxon>
        <taxon>Bacillati</taxon>
        <taxon>Bacillota</taxon>
        <taxon>Negativicutes</taxon>
        <taxon>Selenomonadales</taxon>
        <taxon>Selenomonadaceae</taxon>
        <taxon>Megamonas</taxon>
    </lineage>
</organism>
<dbReference type="AlphaFoldDB" id="A0A378NTK6"/>
<evidence type="ECO:0000313" key="1">
    <source>
        <dbReference type="EMBL" id="STY71197.1"/>
    </source>
</evidence>